<keyword evidence="3" id="KW-1185">Reference proteome</keyword>
<gene>
    <name evidence="2" type="ORF">CSUI_004269</name>
</gene>
<evidence type="ECO:0000259" key="1">
    <source>
        <dbReference type="Pfam" id="PF13874"/>
    </source>
</evidence>
<dbReference type="RefSeq" id="XP_067923559.1">
    <property type="nucleotide sequence ID" value="XM_068064462.1"/>
</dbReference>
<dbReference type="AlphaFoldDB" id="A0A2C6KN24"/>
<dbReference type="Pfam" id="PF13874">
    <property type="entry name" value="Nup54"/>
    <property type="match status" value="1"/>
</dbReference>
<feature type="domain" description="Nucleoporin Nup54 alpha-helical" evidence="1">
    <location>
        <begin position="122"/>
        <end position="216"/>
    </location>
</feature>
<name>A0A2C6KN24_9APIC</name>
<organism evidence="2 3">
    <name type="scientific">Cystoisospora suis</name>
    <dbReference type="NCBI Taxonomy" id="483139"/>
    <lineage>
        <taxon>Eukaryota</taxon>
        <taxon>Sar</taxon>
        <taxon>Alveolata</taxon>
        <taxon>Apicomplexa</taxon>
        <taxon>Conoidasida</taxon>
        <taxon>Coccidia</taxon>
        <taxon>Eucoccidiorida</taxon>
        <taxon>Eimeriorina</taxon>
        <taxon>Sarcocystidae</taxon>
        <taxon>Cystoisospora</taxon>
    </lineage>
</organism>
<accession>A0A2C6KN24</accession>
<dbReference type="GeneID" id="94427673"/>
<comment type="caution">
    <text evidence="2">The sequence shown here is derived from an EMBL/GenBank/DDBJ whole genome shotgun (WGS) entry which is preliminary data.</text>
</comment>
<reference evidence="2 3" key="1">
    <citation type="journal article" date="2017" name="Int. J. Parasitol.">
        <title>The genome of the protozoan parasite Cystoisospora suis and a reverse vaccinology approach to identify vaccine candidates.</title>
        <authorList>
            <person name="Palmieri N."/>
            <person name="Shrestha A."/>
            <person name="Ruttkowski B."/>
            <person name="Beck T."/>
            <person name="Vogl C."/>
            <person name="Tomley F."/>
            <person name="Blake D.P."/>
            <person name="Joachim A."/>
        </authorList>
    </citation>
    <scope>NUCLEOTIDE SEQUENCE [LARGE SCALE GENOMIC DNA]</scope>
    <source>
        <strain evidence="2 3">Wien I</strain>
    </source>
</reference>
<dbReference type="EMBL" id="MIGC01001964">
    <property type="protein sequence ID" value="PHJ21880.1"/>
    <property type="molecule type" value="Genomic_DNA"/>
</dbReference>
<dbReference type="OrthoDB" id="347964at2759"/>
<proteinExistence type="predicted"/>
<sequence length="332" mass="36381">MSFLNFKPQAQQPVGLSGAAGGLFSTTASFPSAVLPQAQNTTLPSTAGGVALSLHQQQYLESMSARVQGIEQLLTGETPAMVNFVYSYDPTHTAAQKNAQVEAHIQATALQNPMDGTVLLSKWRRACSRISERQSCVVLPIRGMQQLTERVSVASQATQILSKTLATVVETTNKLVGRNQQMRGKLDLLRQRHASLSHEFIKVVNLIEKVAVSRGAYERNERCQAANAQLLGALEKEFPWSNWQQRIDVMRVWLATLERTGAIATGYESAEDGPDGDAWLDRDQEEGLVEILTAQTEAVEGVTQSLANTEHQVERLEGVIRKNRTLAPNSTS</sequence>
<evidence type="ECO:0000313" key="3">
    <source>
        <dbReference type="Proteomes" id="UP000221165"/>
    </source>
</evidence>
<protein>
    <submittedName>
        <fullName evidence="2">Nucleoporin complex subunit 54</fullName>
    </submittedName>
</protein>
<evidence type="ECO:0000313" key="2">
    <source>
        <dbReference type="EMBL" id="PHJ21880.1"/>
    </source>
</evidence>
<dbReference type="VEuPathDB" id="ToxoDB:CSUI_004269"/>
<dbReference type="Proteomes" id="UP000221165">
    <property type="component" value="Unassembled WGS sequence"/>
</dbReference>
<dbReference type="InterPro" id="IPR025712">
    <property type="entry name" value="Nup54_alpha-helical_dom"/>
</dbReference>